<evidence type="ECO:0000313" key="7">
    <source>
        <dbReference type="EMBL" id="CAF0730194.1"/>
    </source>
</evidence>
<dbReference type="GO" id="GO:0005886">
    <property type="term" value="C:plasma membrane"/>
    <property type="evidence" value="ECO:0007669"/>
    <property type="project" value="TreeGrafter"/>
</dbReference>
<gene>
    <name evidence="7" type="ORF">IZO911_LOCUS2789</name>
    <name evidence="8" type="ORF">KXQ929_LOCUS22717</name>
</gene>
<feature type="transmembrane region" description="Helical" evidence="6">
    <location>
        <begin position="104"/>
        <end position="127"/>
    </location>
</feature>
<dbReference type="SUPFAM" id="SSF48652">
    <property type="entry name" value="Tetraspanin"/>
    <property type="match status" value="1"/>
</dbReference>
<feature type="transmembrane region" description="Helical" evidence="6">
    <location>
        <begin position="72"/>
        <end position="92"/>
    </location>
</feature>
<feature type="transmembrane region" description="Helical" evidence="6">
    <location>
        <begin position="20"/>
        <end position="43"/>
    </location>
</feature>
<organism evidence="7 9">
    <name type="scientific">Adineta steineri</name>
    <dbReference type="NCBI Taxonomy" id="433720"/>
    <lineage>
        <taxon>Eukaryota</taxon>
        <taxon>Metazoa</taxon>
        <taxon>Spiralia</taxon>
        <taxon>Gnathifera</taxon>
        <taxon>Rotifera</taxon>
        <taxon>Eurotatoria</taxon>
        <taxon>Bdelloidea</taxon>
        <taxon>Adinetida</taxon>
        <taxon>Adinetidae</taxon>
        <taxon>Adineta</taxon>
    </lineage>
</organism>
<dbReference type="AlphaFoldDB" id="A0A813N155"/>
<dbReference type="PIRSF" id="PIRSF002419">
    <property type="entry name" value="Tetraspanin"/>
    <property type="match status" value="1"/>
</dbReference>
<dbReference type="EMBL" id="CAJOBB010001754">
    <property type="protein sequence ID" value="CAF3899204.1"/>
    <property type="molecule type" value="Genomic_DNA"/>
</dbReference>
<comment type="similarity">
    <text evidence="2 6">Belongs to the tetraspanin (TM4SF) family.</text>
</comment>
<name>A0A813N155_9BILA</name>
<keyword evidence="5 6" id="KW-0472">Membrane</keyword>
<dbReference type="PRINTS" id="PR00259">
    <property type="entry name" value="TMFOUR"/>
</dbReference>
<dbReference type="PANTHER" id="PTHR19282:SF544">
    <property type="entry name" value="TETRASPANIN"/>
    <property type="match status" value="1"/>
</dbReference>
<evidence type="ECO:0000256" key="6">
    <source>
        <dbReference type="RuleBase" id="RU361218"/>
    </source>
</evidence>
<keyword evidence="3 6" id="KW-0812">Transmembrane</keyword>
<dbReference type="Proteomes" id="UP000663868">
    <property type="component" value="Unassembled WGS sequence"/>
</dbReference>
<comment type="subcellular location">
    <subcellularLocation>
        <location evidence="1 6">Membrane</location>
        <topology evidence="1 6">Multi-pass membrane protein</topology>
    </subcellularLocation>
</comment>
<comment type="caution">
    <text evidence="7">The sequence shown here is derived from an EMBL/GenBank/DDBJ whole genome shotgun (WGS) entry which is preliminary data.</text>
</comment>
<evidence type="ECO:0000313" key="8">
    <source>
        <dbReference type="EMBL" id="CAF3899204.1"/>
    </source>
</evidence>
<evidence type="ECO:0000256" key="5">
    <source>
        <dbReference type="ARBA" id="ARBA00023136"/>
    </source>
</evidence>
<evidence type="ECO:0000256" key="2">
    <source>
        <dbReference type="ARBA" id="ARBA00006840"/>
    </source>
</evidence>
<dbReference type="InterPro" id="IPR000301">
    <property type="entry name" value="Tetraspanin_animals"/>
</dbReference>
<reference evidence="7" key="1">
    <citation type="submission" date="2021-02" db="EMBL/GenBank/DDBJ databases">
        <authorList>
            <person name="Nowell W R."/>
        </authorList>
    </citation>
    <scope>NUCLEOTIDE SEQUENCE</scope>
</reference>
<sequence>MASGKGHGSMSPSMKFIRLLIILLNLVFVIAGGVLLGIGIFVVKDPKMQQLRPLLNPDATAKYSQSLSNIEIFAIILIVIGGILLFIGFLGCCGAIKGFKCLHILYAIIIGGIILAEIIIIILFMAYQNSFKSDLVGKLQKSIQRYYVGPPINNSTVSNPISLSWDFAQFNFQCCGAINKSDYLNTTSWNRTNPYYPNTTLTVPFTCCALNATKNWNGLPTNMIEANTCATTGATAYTQGCYDRLVDLVYSYKKYVIIGGAIIGVVEILAFLFAILLYCRKADYNAL</sequence>
<dbReference type="EMBL" id="CAJNOE010000014">
    <property type="protein sequence ID" value="CAF0730194.1"/>
    <property type="molecule type" value="Genomic_DNA"/>
</dbReference>
<feature type="transmembrane region" description="Helical" evidence="6">
    <location>
        <begin position="255"/>
        <end position="279"/>
    </location>
</feature>
<dbReference type="Proteomes" id="UP000663860">
    <property type="component" value="Unassembled WGS sequence"/>
</dbReference>
<dbReference type="Gene3D" id="1.10.1450.10">
    <property type="entry name" value="Tetraspanin"/>
    <property type="match status" value="1"/>
</dbReference>
<accession>A0A813N155</accession>
<dbReference type="InterPro" id="IPR018499">
    <property type="entry name" value="Tetraspanin/Peripherin"/>
</dbReference>
<protein>
    <recommendedName>
        <fullName evidence="6">Tetraspanin</fullName>
    </recommendedName>
</protein>
<dbReference type="InterPro" id="IPR008952">
    <property type="entry name" value="Tetraspanin_EC2_sf"/>
</dbReference>
<proteinExistence type="inferred from homology"/>
<evidence type="ECO:0000256" key="4">
    <source>
        <dbReference type="ARBA" id="ARBA00022989"/>
    </source>
</evidence>
<evidence type="ECO:0000256" key="1">
    <source>
        <dbReference type="ARBA" id="ARBA00004141"/>
    </source>
</evidence>
<evidence type="ECO:0000313" key="9">
    <source>
        <dbReference type="Proteomes" id="UP000663860"/>
    </source>
</evidence>
<keyword evidence="4 6" id="KW-1133">Transmembrane helix</keyword>
<dbReference type="CDD" id="cd03127">
    <property type="entry name" value="tetraspanin_LEL"/>
    <property type="match status" value="1"/>
</dbReference>
<evidence type="ECO:0000256" key="3">
    <source>
        <dbReference type="ARBA" id="ARBA00022692"/>
    </source>
</evidence>
<dbReference type="Pfam" id="PF00335">
    <property type="entry name" value="Tetraspanin"/>
    <property type="match status" value="1"/>
</dbReference>
<dbReference type="PANTHER" id="PTHR19282">
    <property type="entry name" value="TETRASPANIN"/>
    <property type="match status" value="1"/>
</dbReference>